<evidence type="ECO:0000313" key="11">
    <source>
        <dbReference type="EMBL" id="MBF8437990.1"/>
    </source>
</evidence>
<dbReference type="Proteomes" id="UP000621436">
    <property type="component" value="Unassembled WGS sequence"/>
</dbReference>
<feature type="binding site" evidence="8">
    <location>
        <begin position="8"/>
        <end position="10"/>
    </location>
    <ligand>
        <name>4-CDP-2-C-methyl-D-erythritol 2-phosphate</name>
        <dbReference type="ChEBI" id="CHEBI:57919"/>
    </ligand>
</feature>
<comment type="pathway">
    <text evidence="2 8">Isoprenoid biosynthesis; isopentenyl diphosphate biosynthesis via DXP pathway; isopentenyl diphosphate from 1-deoxy-D-xylulose 5-phosphate: step 4/6.</text>
</comment>
<feature type="binding site" evidence="8">
    <location>
        <position position="42"/>
    </location>
    <ligand>
        <name>a divalent metal cation</name>
        <dbReference type="ChEBI" id="CHEBI:60240"/>
    </ligand>
</feature>
<evidence type="ECO:0000256" key="7">
    <source>
        <dbReference type="ARBA" id="ARBA00023239"/>
    </source>
</evidence>
<protein>
    <recommendedName>
        <fullName evidence="4 8">2-C-methyl-D-erythritol 2,4-cyclodiphosphate synthase</fullName>
        <shortName evidence="8">MECDP-synthase</shortName>
        <shortName evidence="8">MECPP-synthase</shortName>
        <shortName evidence="8">MECPS</shortName>
        <ecNumber evidence="4 8">4.6.1.12</ecNumber>
    </recommendedName>
</protein>
<dbReference type="GO" id="GO:0008685">
    <property type="term" value="F:2-C-methyl-D-erythritol 2,4-cyclodiphosphate synthase activity"/>
    <property type="evidence" value="ECO:0007669"/>
    <property type="project" value="UniProtKB-UniRule"/>
</dbReference>
<dbReference type="GO" id="GO:0019288">
    <property type="term" value="P:isopentenyl diphosphate biosynthetic process, methylerythritol 4-phosphate pathway"/>
    <property type="evidence" value="ECO:0007669"/>
    <property type="project" value="UniProtKB-UniRule"/>
</dbReference>
<dbReference type="Pfam" id="PF02542">
    <property type="entry name" value="YgbB"/>
    <property type="match status" value="1"/>
</dbReference>
<dbReference type="PANTHER" id="PTHR43181:SF1">
    <property type="entry name" value="2-C-METHYL-D-ERYTHRITOL 2,4-CYCLODIPHOSPHATE SYNTHASE, CHLOROPLASTIC"/>
    <property type="match status" value="1"/>
</dbReference>
<dbReference type="HAMAP" id="MF_00107">
    <property type="entry name" value="IspF"/>
    <property type="match status" value="1"/>
</dbReference>
<feature type="site" description="Transition state stabilizer" evidence="8">
    <location>
        <position position="133"/>
    </location>
</feature>
<dbReference type="Gene3D" id="3.30.1330.50">
    <property type="entry name" value="2-C-methyl-D-erythritol 2,4-cyclodiphosphate synthase"/>
    <property type="match status" value="1"/>
</dbReference>
<dbReference type="EMBL" id="JADPIE010000009">
    <property type="protein sequence ID" value="MBF8437990.1"/>
    <property type="molecule type" value="Genomic_DNA"/>
</dbReference>
<sequence>MRIGTGYDVHKFSKGTSLIIGGCKIDFKFGLAGYSDADVLIHSIIDSILGAAGLGDIGDHFPPGDEKYLNISSLELLEETARLLKENDYKIINIDTTIIAEKPKLSGYKEKMKNNISKVLKINEEQVNIKATTTEKLGFVGRVEGIACQAITLIK</sequence>
<feature type="binding site" evidence="8">
    <location>
        <begin position="132"/>
        <end position="135"/>
    </location>
    <ligand>
        <name>4-CDP-2-C-methyl-D-erythritol 2-phosphate</name>
        <dbReference type="ChEBI" id="CHEBI:57919"/>
    </ligand>
</feature>
<evidence type="ECO:0000256" key="5">
    <source>
        <dbReference type="ARBA" id="ARBA00022723"/>
    </source>
</evidence>
<dbReference type="PANTHER" id="PTHR43181">
    <property type="entry name" value="2-C-METHYL-D-ERYTHRITOL 2,4-CYCLODIPHOSPHATE SYNTHASE, CHLOROPLASTIC"/>
    <property type="match status" value="1"/>
</dbReference>
<evidence type="ECO:0000256" key="6">
    <source>
        <dbReference type="ARBA" id="ARBA00023229"/>
    </source>
</evidence>
<dbReference type="PROSITE" id="PS01350">
    <property type="entry name" value="ISPF"/>
    <property type="match status" value="1"/>
</dbReference>
<evidence type="ECO:0000256" key="3">
    <source>
        <dbReference type="ARBA" id="ARBA00008480"/>
    </source>
</evidence>
<evidence type="ECO:0000256" key="9">
    <source>
        <dbReference type="RuleBase" id="RU004395"/>
    </source>
</evidence>
<keyword evidence="5 8" id="KW-0479">Metal-binding</keyword>
<accession>A0A931AWV3</accession>
<dbReference type="InterPro" id="IPR020555">
    <property type="entry name" value="MECDP_synthase_CS"/>
</dbReference>
<comment type="subunit">
    <text evidence="8">Homotrimer.</text>
</comment>
<keyword evidence="12" id="KW-1185">Reference proteome</keyword>
<keyword evidence="6 8" id="KW-0414">Isoprene biosynthesis</keyword>
<proteinExistence type="inferred from homology"/>
<dbReference type="InterPro" id="IPR003526">
    <property type="entry name" value="MECDP_synthase"/>
</dbReference>
<comment type="caution">
    <text evidence="11">The sequence shown here is derived from an EMBL/GenBank/DDBJ whole genome shotgun (WGS) entry which is preliminary data.</text>
</comment>
<dbReference type="AlphaFoldDB" id="A0A931AWV3"/>
<dbReference type="CDD" id="cd00554">
    <property type="entry name" value="MECDP_synthase"/>
    <property type="match status" value="1"/>
</dbReference>
<dbReference type="EC" id="4.6.1.12" evidence="4 8"/>
<feature type="domain" description="2-C-methyl-D-erythritol 2,4-cyclodiphosphate synthase" evidence="10">
    <location>
        <begin position="1"/>
        <end position="154"/>
    </location>
</feature>
<feature type="binding site" evidence="8">
    <location>
        <position position="10"/>
    </location>
    <ligand>
        <name>a divalent metal cation</name>
        <dbReference type="ChEBI" id="CHEBI:60240"/>
    </ligand>
</feature>
<dbReference type="FunFam" id="3.30.1330.50:FF:000003">
    <property type="entry name" value="2-C-methyl-D-erythritol 2,4-cyclodiphosphate synthase"/>
    <property type="match status" value="1"/>
</dbReference>
<organism evidence="11 12">
    <name type="scientific">Halonatronomonas betaini</name>
    <dbReference type="NCBI Taxonomy" id="2778430"/>
    <lineage>
        <taxon>Bacteria</taxon>
        <taxon>Bacillati</taxon>
        <taxon>Bacillota</taxon>
        <taxon>Clostridia</taxon>
        <taxon>Halanaerobiales</taxon>
        <taxon>Halarsenatibacteraceae</taxon>
        <taxon>Halonatronomonas</taxon>
    </lineage>
</organism>
<gene>
    <name evidence="8" type="primary">ispF</name>
    <name evidence="11" type="ORF">I0Q91_12940</name>
</gene>
<evidence type="ECO:0000256" key="1">
    <source>
        <dbReference type="ARBA" id="ARBA00000200"/>
    </source>
</evidence>
<comment type="caution">
    <text evidence="8">Lacks conserved residue(s) required for the propagation of feature annotation.</text>
</comment>
<dbReference type="GO" id="GO:0046872">
    <property type="term" value="F:metal ion binding"/>
    <property type="evidence" value="ECO:0007669"/>
    <property type="project" value="UniProtKB-KW"/>
</dbReference>
<comment type="function">
    <text evidence="8">Involved in the biosynthesis of isopentenyl diphosphate (IPP) and dimethylallyl diphosphate (DMAPP), two major building blocks of isoprenoid compounds. Catalyzes the conversion of 4-diphosphocytidyl-2-C-methyl-D-erythritol 2-phosphate (CDP-ME2P) to 2-C-methyl-D-erythritol 2,4-cyclodiphosphate (ME-CPP) with a corresponding release of cytidine 5-monophosphate (CMP).</text>
</comment>
<evidence type="ECO:0000256" key="2">
    <source>
        <dbReference type="ARBA" id="ARBA00004709"/>
    </source>
</evidence>
<dbReference type="InterPro" id="IPR036571">
    <property type="entry name" value="MECDP_synthase_sf"/>
</dbReference>
<dbReference type="NCBIfam" id="TIGR00151">
    <property type="entry name" value="ispF"/>
    <property type="match status" value="1"/>
</dbReference>
<feature type="binding site" evidence="8">
    <location>
        <begin position="56"/>
        <end position="58"/>
    </location>
    <ligand>
        <name>4-CDP-2-C-methyl-D-erythritol 2-phosphate</name>
        <dbReference type="ChEBI" id="CHEBI:57919"/>
    </ligand>
</feature>
<evidence type="ECO:0000313" key="12">
    <source>
        <dbReference type="Proteomes" id="UP000621436"/>
    </source>
</evidence>
<comment type="similarity">
    <text evidence="3 8 9">Belongs to the IspF family.</text>
</comment>
<comment type="cofactor">
    <cofactor evidence="8">
        <name>a divalent metal cation</name>
        <dbReference type="ChEBI" id="CHEBI:60240"/>
    </cofactor>
    <text evidence="8">Binds 1 divalent metal cation per subunit.</text>
</comment>
<evidence type="ECO:0000256" key="4">
    <source>
        <dbReference type="ARBA" id="ARBA00012579"/>
    </source>
</evidence>
<feature type="binding site" evidence="8">
    <location>
        <position position="142"/>
    </location>
    <ligand>
        <name>4-CDP-2-C-methyl-D-erythritol 2-phosphate</name>
        <dbReference type="ChEBI" id="CHEBI:57919"/>
    </ligand>
</feature>
<dbReference type="GO" id="GO:0016114">
    <property type="term" value="P:terpenoid biosynthetic process"/>
    <property type="evidence" value="ECO:0007669"/>
    <property type="project" value="InterPro"/>
</dbReference>
<feature type="binding site" evidence="8">
    <location>
        <position position="8"/>
    </location>
    <ligand>
        <name>a divalent metal cation</name>
        <dbReference type="ChEBI" id="CHEBI:60240"/>
    </ligand>
</feature>
<dbReference type="SUPFAM" id="SSF69765">
    <property type="entry name" value="IpsF-like"/>
    <property type="match status" value="1"/>
</dbReference>
<name>A0A931AWV3_9FIRM</name>
<keyword evidence="7 8" id="KW-0456">Lyase</keyword>
<comment type="catalytic activity">
    <reaction evidence="1 8 9">
        <text>4-CDP-2-C-methyl-D-erythritol 2-phosphate = 2-C-methyl-D-erythritol 2,4-cyclic diphosphate + CMP</text>
        <dbReference type="Rhea" id="RHEA:23864"/>
        <dbReference type="ChEBI" id="CHEBI:57919"/>
        <dbReference type="ChEBI" id="CHEBI:58483"/>
        <dbReference type="ChEBI" id="CHEBI:60377"/>
        <dbReference type="EC" id="4.6.1.12"/>
    </reaction>
</comment>
<feature type="binding site" evidence="8">
    <location>
        <position position="139"/>
    </location>
    <ligand>
        <name>4-CDP-2-C-methyl-D-erythritol 2-phosphate</name>
        <dbReference type="ChEBI" id="CHEBI:57919"/>
    </ligand>
</feature>
<evidence type="ECO:0000256" key="8">
    <source>
        <dbReference type="HAMAP-Rule" id="MF_00107"/>
    </source>
</evidence>
<reference evidence="11" key="1">
    <citation type="submission" date="2020-11" db="EMBL/GenBank/DDBJ databases">
        <title>Halonatronomonas betainensis gen. nov., sp. nov. a novel haloalkaliphilic representative of the family Halanaerobiacae capable of betaine degradation.</title>
        <authorList>
            <person name="Boltyanskaya Y."/>
            <person name="Kevbrin V."/>
            <person name="Detkova E."/>
            <person name="Grouzdev D.S."/>
            <person name="Koziaeva V."/>
            <person name="Zhilina T."/>
        </authorList>
    </citation>
    <scope>NUCLEOTIDE SEQUENCE</scope>
    <source>
        <strain evidence="11">Z-7014</strain>
    </source>
</reference>
<evidence type="ECO:0000259" key="10">
    <source>
        <dbReference type="Pfam" id="PF02542"/>
    </source>
</evidence>
<dbReference type="RefSeq" id="WP_345790994.1">
    <property type="nucleotide sequence ID" value="NZ_JADPIE010000009.1"/>
</dbReference>